<feature type="chain" id="PRO_5045850532" evidence="2">
    <location>
        <begin position="23"/>
        <end position="260"/>
    </location>
</feature>
<gene>
    <name evidence="3" type="ORF">ACFQQA_16315</name>
</gene>
<dbReference type="RefSeq" id="WP_100689776.1">
    <property type="nucleotide sequence ID" value="NZ_JBHTBD010000009.1"/>
</dbReference>
<accession>A0ABW2IYU2</accession>
<feature type="region of interest" description="Disordered" evidence="1">
    <location>
        <begin position="27"/>
        <end position="49"/>
    </location>
</feature>
<evidence type="ECO:0000313" key="3">
    <source>
        <dbReference type="EMBL" id="MFC7296284.1"/>
    </source>
</evidence>
<reference evidence="4" key="1">
    <citation type="journal article" date="2019" name="Int. J. Syst. Evol. Microbiol.">
        <title>The Global Catalogue of Microorganisms (GCM) 10K type strain sequencing project: providing services to taxonomists for standard genome sequencing and annotation.</title>
        <authorList>
            <consortium name="The Broad Institute Genomics Platform"/>
            <consortium name="The Broad Institute Genome Sequencing Center for Infectious Disease"/>
            <person name="Wu L."/>
            <person name="Ma J."/>
        </authorList>
    </citation>
    <scope>NUCLEOTIDE SEQUENCE [LARGE SCALE GENOMIC DNA]</scope>
    <source>
        <strain evidence="4">CCUG 60559</strain>
    </source>
</reference>
<dbReference type="NCBIfam" id="TIGR03759">
    <property type="entry name" value="conj_TIGR03759"/>
    <property type="match status" value="1"/>
</dbReference>
<dbReference type="Proteomes" id="UP001596506">
    <property type="component" value="Unassembled WGS sequence"/>
</dbReference>
<dbReference type="InterPro" id="IPR022293">
    <property type="entry name" value="Integrating-conj_element"/>
</dbReference>
<feature type="signal peptide" evidence="2">
    <location>
        <begin position="1"/>
        <end position="22"/>
    </location>
</feature>
<evidence type="ECO:0000256" key="1">
    <source>
        <dbReference type="SAM" id="MobiDB-lite"/>
    </source>
</evidence>
<comment type="caution">
    <text evidence="3">The sequence shown here is derived from an EMBL/GenBank/DDBJ whole genome shotgun (WGS) entry which is preliminary data.</text>
</comment>
<evidence type="ECO:0000313" key="4">
    <source>
        <dbReference type="Proteomes" id="UP001596506"/>
    </source>
</evidence>
<proteinExistence type="predicted"/>
<protein>
    <submittedName>
        <fullName evidence="3">TIGR03759 family integrating conjugative element protein</fullName>
    </submittedName>
</protein>
<keyword evidence="4" id="KW-1185">Reference proteome</keyword>
<name>A0ABW2IYU2_9GAMM</name>
<organism evidence="3 4">
    <name type="scientific">Marinobacter aromaticivorans</name>
    <dbReference type="NCBI Taxonomy" id="1494078"/>
    <lineage>
        <taxon>Bacteria</taxon>
        <taxon>Pseudomonadati</taxon>
        <taxon>Pseudomonadota</taxon>
        <taxon>Gammaproteobacteria</taxon>
        <taxon>Pseudomonadales</taxon>
        <taxon>Marinobacteraceae</taxon>
        <taxon>Marinobacter</taxon>
    </lineage>
</organism>
<evidence type="ECO:0000256" key="2">
    <source>
        <dbReference type="SAM" id="SignalP"/>
    </source>
</evidence>
<dbReference type="EMBL" id="JBHTBD010000009">
    <property type="protein sequence ID" value="MFC7296284.1"/>
    <property type="molecule type" value="Genomic_DNA"/>
</dbReference>
<keyword evidence="2" id="KW-0732">Signal</keyword>
<sequence length="260" mass="29424">MIRKTLLASLLVSVVTADIAIAQTPTDTRSMGNVSSHAQSSLDQKSGMQLTDEERSLAKQWMLKESDWIKYRKIMSGPRGIWSPGLDPLTALGVSETDPAERERYAMIWMKVESRRMELELAFEVERMKAAKDLFGENPVVIDAPHWEQEWNEKYNATTTHVALFVNDFCLEDCEDLVSEVRKSVSRNSRLDIFFNDGASAESISKWARHMKIDPEIVRARKVTLNFESGKAEEFGVDLDNLPAVRTFNVASGDITEYGE</sequence>